<sequence>MIKGYVEKIDNIISKDSGCRGLSEHIKTGDINEAINTLYTSERVIVLTGFCIKEAMIGETDGPIGAVSLCSGLKKLGKKTLIATDIYSSSLVARACAVMDIDMDILIIPLEDSKEYIERSFKKFNPDAVVAIERPGVSVDGNLYSMREEDLSDVIPKAEDFFEIAKQNKIKTIAIGDGGNEMGMGNIREDVKRYVKHGEKICSVSTCDYLIVAGVSNWGGHGIVAGLSLLKGQNLLHTKEIELEMLESIVDEGAVDGCSKEPDCTVDGISLEINLKVLEDLREVVDGALK</sequence>
<reference evidence="2 3" key="1">
    <citation type="submission" date="2021-03" db="EMBL/GenBank/DDBJ databases">
        <title>Genomic Encyclopedia of Type Strains, Phase IV (KMG-IV): sequencing the most valuable type-strain genomes for metagenomic binning, comparative biology and taxonomic classification.</title>
        <authorList>
            <person name="Goeker M."/>
        </authorList>
    </citation>
    <scope>NUCLEOTIDE SEQUENCE [LARGE SCALE GENOMIC DNA]</scope>
    <source>
        <strain evidence="2 3">DSM 27512</strain>
    </source>
</reference>
<evidence type="ECO:0000313" key="2">
    <source>
        <dbReference type="EMBL" id="MBP2027191.1"/>
    </source>
</evidence>
<accession>A0ABS4KHD5</accession>
<gene>
    <name evidence="2" type="ORF">J2Z35_000985</name>
</gene>
<proteinExistence type="predicted"/>
<dbReference type="Proteomes" id="UP001314903">
    <property type="component" value="Unassembled WGS sequence"/>
</dbReference>
<protein>
    <recommendedName>
        <fullName evidence="1">D-glutamate cyclase-like C-terminal domain-containing protein</fullName>
    </recommendedName>
</protein>
<dbReference type="InterPro" id="IPR025504">
    <property type="entry name" value="GLUCM_C"/>
</dbReference>
<dbReference type="PANTHER" id="PTHR32022">
    <property type="entry name" value="D-GLUTAMATE CYCLASE, MITOCHONDRIAL"/>
    <property type="match status" value="1"/>
</dbReference>
<dbReference type="EMBL" id="JAGGLI010000008">
    <property type="protein sequence ID" value="MBP2027191.1"/>
    <property type="molecule type" value="Genomic_DNA"/>
</dbReference>
<comment type="caution">
    <text evidence="2">The sequence shown here is derived from an EMBL/GenBank/DDBJ whole genome shotgun (WGS) entry which is preliminary data.</text>
</comment>
<organism evidence="2 3">
    <name type="scientific">Acetoanaerobium pronyense</name>
    <dbReference type="NCBI Taxonomy" id="1482736"/>
    <lineage>
        <taxon>Bacteria</taxon>
        <taxon>Bacillati</taxon>
        <taxon>Bacillota</taxon>
        <taxon>Clostridia</taxon>
        <taxon>Peptostreptococcales</taxon>
        <taxon>Filifactoraceae</taxon>
        <taxon>Acetoanaerobium</taxon>
    </lineage>
</organism>
<keyword evidence="3" id="KW-1185">Reference proteome</keyword>
<feature type="domain" description="D-glutamate cyclase-like C-terminal" evidence="1">
    <location>
        <begin position="9"/>
        <end position="282"/>
    </location>
</feature>
<dbReference type="Pfam" id="PF14336">
    <property type="entry name" value="GLUCM-like_C"/>
    <property type="match status" value="1"/>
</dbReference>
<dbReference type="RefSeq" id="WP_209660015.1">
    <property type="nucleotide sequence ID" value="NZ_JAGGLI010000008.1"/>
</dbReference>
<name>A0ABS4KHD5_9FIRM</name>
<evidence type="ECO:0000313" key="3">
    <source>
        <dbReference type="Proteomes" id="UP001314903"/>
    </source>
</evidence>
<dbReference type="Gene3D" id="3.90.1640.20">
    <property type="entry name" value="TON_0340"/>
    <property type="match status" value="1"/>
</dbReference>
<dbReference type="PANTHER" id="PTHR32022:SF10">
    <property type="entry name" value="D-GLUTAMATE CYCLASE, MITOCHONDRIAL"/>
    <property type="match status" value="1"/>
</dbReference>
<evidence type="ECO:0000259" key="1">
    <source>
        <dbReference type="Pfam" id="PF14336"/>
    </source>
</evidence>